<dbReference type="AlphaFoldDB" id="A0A1H3ZWU0"/>
<dbReference type="NCBIfam" id="TIGR01634">
    <property type="entry name" value="tail_P2_I"/>
    <property type="match status" value="1"/>
</dbReference>
<dbReference type="STRING" id="1122198.SAMN02745729_102195"/>
<protein>
    <submittedName>
        <fullName evidence="1">Phage tail protein, P2 protein I family</fullName>
    </submittedName>
</protein>
<dbReference type="RefSeq" id="WP_091823453.1">
    <property type="nucleotide sequence ID" value="NZ_FNRJ01000002.1"/>
</dbReference>
<keyword evidence="2" id="KW-1185">Reference proteome</keyword>
<proteinExistence type="predicted"/>
<dbReference type="Proteomes" id="UP000242469">
    <property type="component" value="Unassembled WGS sequence"/>
</dbReference>
<sequence length="396" mass="43120">MTESLLPQNKTELDIALEQACIHDLSPDVLRTLHTPDTIPEPLLPWLAWGEDVPVWPNDPAARRDIIQRSHALHGQIGTASGLKAAARLAHAKVTHLVSPPAKTFLGGWTDQARRNWLAAMPQLRVYPRRGRSHNTSFTLGACFVGDAPHRSDAVYRSTARTVIHHPDGSTDDLTTLEWDTATATGNATLSAARNGVSWGMHVGGFTGYPATGSARHRLYTLNQQAYHYNTATLTIRAVAPSLKPLSTDVEIVSDRAARPGAYLLGLPVGGHLCRLDTETRYYRRIYLHDPTVTGRTTASPAHLGATRLGMPPFHIEARIKVAATVSRSGHVDDCLGGHFPAGRSSAARLDAPLKALQWMRAEADKILIDTRNSRAVIARQHLLAGDVIAGQIIER</sequence>
<dbReference type="OrthoDB" id="90759at2"/>
<reference evidence="2" key="1">
    <citation type="submission" date="2016-10" db="EMBL/GenBank/DDBJ databases">
        <authorList>
            <person name="Varghese N."/>
            <person name="Submissions S."/>
        </authorList>
    </citation>
    <scope>NUCLEOTIDE SEQUENCE [LARGE SCALE GENOMIC DNA]</scope>
    <source>
        <strain evidence="2">DSM 11526</strain>
    </source>
</reference>
<dbReference type="InterPro" id="IPR006521">
    <property type="entry name" value="Tail_protein_I"/>
</dbReference>
<evidence type="ECO:0000313" key="1">
    <source>
        <dbReference type="EMBL" id="SEA28140.1"/>
    </source>
</evidence>
<dbReference type="EMBL" id="FNRJ01000002">
    <property type="protein sequence ID" value="SEA28140.1"/>
    <property type="molecule type" value="Genomic_DNA"/>
</dbReference>
<name>A0A1H3ZWU0_9GAMM</name>
<gene>
    <name evidence="1" type="ORF">SAMN02745729_102195</name>
</gene>
<dbReference type="Pfam" id="PF09684">
    <property type="entry name" value="Tail_P2_I"/>
    <property type="match status" value="1"/>
</dbReference>
<organism evidence="1 2">
    <name type="scientific">Marinobacterium iners DSM 11526</name>
    <dbReference type="NCBI Taxonomy" id="1122198"/>
    <lineage>
        <taxon>Bacteria</taxon>
        <taxon>Pseudomonadati</taxon>
        <taxon>Pseudomonadota</taxon>
        <taxon>Gammaproteobacteria</taxon>
        <taxon>Oceanospirillales</taxon>
        <taxon>Oceanospirillaceae</taxon>
        <taxon>Marinobacterium</taxon>
    </lineage>
</organism>
<evidence type="ECO:0000313" key="2">
    <source>
        <dbReference type="Proteomes" id="UP000242469"/>
    </source>
</evidence>
<accession>A0A1H3ZWU0</accession>